<protein>
    <submittedName>
        <fullName evidence="2">Uncharacterized protein</fullName>
    </submittedName>
</protein>
<proteinExistence type="predicted"/>
<gene>
    <name evidence="2" type="ORF">LCGC14_1908260</name>
</gene>
<dbReference type="EMBL" id="LAZR01020111">
    <property type="protein sequence ID" value="KKL90073.1"/>
    <property type="molecule type" value="Genomic_DNA"/>
</dbReference>
<keyword evidence="1" id="KW-0812">Transmembrane</keyword>
<evidence type="ECO:0000313" key="2">
    <source>
        <dbReference type="EMBL" id="KKL90073.1"/>
    </source>
</evidence>
<evidence type="ECO:0000256" key="1">
    <source>
        <dbReference type="SAM" id="Phobius"/>
    </source>
</evidence>
<accession>A0A0F9FUX4</accession>
<feature type="non-terminal residue" evidence="2">
    <location>
        <position position="25"/>
    </location>
</feature>
<feature type="transmembrane region" description="Helical" evidence="1">
    <location>
        <begin position="6"/>
        <end position="24"/>
    </location>
</feature>
<comment type="caution">
    <text evidence="2">The sequence shown here is derived from an EMBL/GenBank/DDBJ whole genome shotgun (WGS) entry which is preliminary data.</text>
</comment>
<organism evidence="2">
    <name type="scientific">marine sediment metagenome</name>
    <dbReference type="NCBI Taxonomy" id="412755"/>
    <lineage>
        <taxon>unclassified sequences</taxon>
        <taxon>metagenomes</taxon>
        <taxon>ecological metagenomes</taxon>
    </lineage>
</organism>
<name>A0A0F9FUX4_9ZZZZ</name>
<reference evidence="2" key="1">
    <citation type="journal article" date="2015" name="Nature">
        <title>Complex archaea that bridge the gap between prokaryotes and eukaryotes.</title>
        <authorList>
            <person name="Spang A."/>
            <person name="Saw J.H."/>
            <person name="Jorgensen S.L."/>
            <person name="Zaremba-Niedzwiedzka K."/>
            <person name="Martijn J."/>
            <person name="Lind A.E."/>
            <person name="van Eijk R."/>
            <person name="Schleper C."/>
            <person name="Guy L."/>
            <person name="Ettema T.J."/>
        </authorList>
    </citation>
    <scope>NUCLEOTIDE SEQUENCE</scope>
</reference>
<dbReference type="AlphaFoldDB" id="A0A0F9FUX4"/>
<keyword evidence="1" id="KW-1133">Transmembrane helix</keyword>
<keyword evidence="1" id="KW-0472">Membrane</keyword>
<sequence length="25" mass="2665">MKTITMILGSAGTLMIIGATIRWSV</sequence>